<feature type="compositionally biased region" description="Acidic residues" evidence="5">
    <location>
        <begin position="37"/>
        <end position="54"/>
    </location>
</feature>
<feature type="compositionally biased region" description="Low complexity" evidence="5">
    <location>
        <begin position="301"/>
        <end position="311"/>
    </location>
</feature>
<organism evidence="7 8">
    <name type="scientific">Phyllosticta citriasiana</name>
    <dbReference type="NCBI Taxonomy" id="595635"/>
    <lineage>
        <taxon>Eukaryota</taxon>
        <taxon>Fungi</taxon>
        <taxon>Dikarya</taxon>
        <taxon>Ascomycota</taxon>
        <taxon>Pezizomycotina</taxon>
        <taxon>Dothideomycetes</taxon>
        <taxon>Dothideomycetes incertae sedis</taxon>
        <taxon>Botryosphaeriales</taxon>
        <taxon>Phyllostictaceae</taxon>
        <taxon>Phyllosticta</taxon>
    </lineage>
</organism>
<evidence type="ECO:0000259" key="6">
    <source>
        <dbReference type="Pfam" id="PF05182"/>
    </source>
</evidence>
<feature type="domain" description="Pre-mRNA polyadenylation factor Fip1" evidence="6">
    <location>
        <begin position="147"/>
        <end position="188"/>
    </location>
</feature>
<evidence type="ECO:0000313" key="7">
    <source>
        <dbReference type="EMBL" id="KAK7510792.1"/>
    </source>
</evidence>
<dbReference type="EMBL" id="JBBPHU010000013">
    <property type="protein sequence ID" value="KAK7510792.1"/>
    <property type="molecule type" value="Genomic_DNA"/>
</dbReference>
<sequence>MEEDDDFYGDDSTTVTKKEDEQTNGEEENKDEKMDESLEEGEEEEDSDDSDIEIITESKDAPALELSRGGSFNQSFNKSEPARTASADPSKAQGSAHAAPSSGANKSSAPSAPQKPGSAYPEVRTSTVDVNGNPVYEALGKPITEVDIDADLQEHDKPWRLPGADQSDYFNYGFDEFTWTLYCLKQRRTADDIKSSKGEMGAQMAQFEMLFGGMPPGMTGAPTGPAANGPPVGAPTGPAAQQGAAGGPQGGAQNGPGAAAAMMGMPPMDDNMMQMLQQCRAQGIDPSQLSFEQMMQMMQGGMPQGPAAGQQAGFGGQGGQQGQFGGGYQGGFRGGRGGRRW</sequence>
<accession>A0ABR1KCN2</accession>
<feature type="compositionally biased region" description="Gly residues" evidence="5">
    <location>
        <begin position="312"/>
        <end position="335"/>
    </location>
</feature>
<feature type="compositionally biased region" description="Low complexity" evidence="5">
    <location>
        <begin position="217"/>
        <end position="243"/>
    </location>
</feature>
<protein>
    <submittedName>
        <fullName evidence="7">Fip1 motif-domain-containing protein</fullName>
    </submittedName>
</protein>
<comment type="caution">
    <text evidence="7">The sequence shown here is derived from an EMBL/GenBank/DDBJ whole genome shotgun (WGS) entry which is preliminary data.</text>
</comment>
<comment type="subcellular location">
    <subcellularLocation>
        <location evidence="1">Nucleus</location>
    </subcellularLocation>
</comment>
<dbReference type="Proteomes" id="UP001363622">
    <property type="component" value="Unassembled WGS sequence"/>
</dbReference>
<keyword evidence="8" id="KW-1185">Reference proteome</keyword>
<evidence type="ECO:0000256" key="2">
    <source>
        <dbReference type="ARBA" id="ARBA00007459"/>
    </source>
</evidence>
<evidence type="ECO:0000256" key="1">
    <source>
        <dbReference type="ARBA" id="ARBA00004123"/>
    </source>
</evidence>
<dbReference type="PANTHER" id="PTHR13484">
    <property type="entry name" value="FIP1-LIKE 1 PROTEIN"/>
    <property type="match status" value="1"/>
</dbReference>
<feature type="compositionally biased region" description="Polar residues" evidence="5">
    <location>
        <begin position="102"/>
        <end position="111"/>
    </location>
</feature>
<keyword evidence="3" id="KW-0507">mRNA processing</keyword>
<dbReference type="InterPro" id="IPR007854">
    <property type="entry name" value="Fip1_dom"/>
</dbReference>
<dbReference type="InterPro" id="IPR051187">
    <property type="entry name" value="Pre-mRNA_3'-end_processing_reg"/>
</dbReference>
<evidence type="ECO:0000256" key="4">
    <source>
        <dbReference type="ARBA" id="ARBA00023242"/>
    </source>
</evidence>
<reference evidence="7 8" key="1">
    <citation type="submission" date="2024-04" db="EMBL/GenBank/DDBJ databases">
        <title>Phyllosticta paracitricarpa is synonymous to the EU quarantine fungus P. citricarpa based on phylogenomic analyses.</title>
        <authorList>
            <consortium name="Lawrence Berkeley National Laboratory"/>
            <person name="Van Ingen-Buijs V.A."/>
            <person name="Van Westerhoven A.C."/>
            <person name="Haridas S."/>
            <person name="Skiadas P."/>
            <person name="Martin F."/>
            <person name="Groenewald J.Z."/>
            <person name="Crous P.W."/>
            <person name="Seidl M.F."/>
        </authorList>
    </citation>
    <scope>NUCLEOTIDE SEQUENCE [LARGE SCALE GENOMIC DNA]</scope>
    <source>
        <strain evidence="7 8">CBS 123371</strain>
    </source>
</reference>
<keyword evidence="4" id="KW-0539">Nucleus</keyword>
<evidence type="ECO:0000256" key="3">
    <source>
        <dbReference type="ARBA" id="ARBA00022664"/>
    </source>
</evidence>
<comment type="similarity">
    <text evidence="2">Belongs to the FIP1 family.</text>
</comment>
<feature type="region of interest" description="Disordered" evidence="5">
    <location>
        <begin position="217"/>
        <end position="258"/>
    </location>
</feature>
<proteinExistence type="inferred from homology"/>
<dbReference type="PANTHER" id="PTHR13484:SF0">
    <property type="entry name" value="PRE-MRNA 3'-END-PROCESSING FACTOR FIP1"/>
    <property type="match status" value="1"/>
</dbReference>
<name>A0ABR1KCN2_9PEZI</name>
<dbReference type="Pfam" id="PF05182">
    <property type="entry name" value="Fip1"/>
    <property type="match status" value="1"/>
</dbReference>
<evidence type="ECO:0000313" key="8">
    <source>
        <dbReference type="Proteomes" id="UP001363622"/>
    </source>
</evidence>
<gene>
    <name evidence="7" type="ORF">IWZ03DRAFT_363073</name>
</gene>
<evidence type="ECO:0000256" key="5">
    <source>
        <dbReference type="SAM" id="MobiDB-lite"/>
    </source>
</evidence>
<feature type="region of interest" description="Disordered" evidence="5">
    <location>
        <begin position="1"/>
        <end position="126"/>
    </location>
</feature>
<feature type="compositionally biased region" description="Gly residues" evidence="5">
    <location>
        <begin position="244"/>
        <end position="254"/>
    </location>
</feature>
<feature type="region of interest" description="Disordered" evidence="5">
    <location>
        <begin position="301"/>
        <end position="341"/>
    </location>
</feature>